<dbReference type="SUPFAM" id="SSF53092">
    <property type="entry name" value="Creatinase/prolidase N-terminal domain"/>
    <property type="match status" value="1"/>
</dbReference>
<evidence type="ECO:0000313" key="4">
    <source>
        <dbReference type="Proteomes" id="UP000194012"/>
    </source>
</evidence>
<dbReference type="InterPro" id="IPR036005">
    <property type="entry name" value="Creatinase/aminopeptidase-like"/>
</dbReference>
<name>A0A1X7A7U8_9RHOB</name>
<dbReference type="InterPro" id="IPR000994">
    <property type="entry name" value="Pept_M24"/>
</dbReference>
<dbReference type="PANTHER" id="PTHR46112">
    <property type="entry name" value="AMINOPEPTIDASE"/>
    <property type="match status" value="1"/>
</dbReference>
<keyword evidence="4" id="KW-1185">Reference proteome</keyword>
<dbReference type="InterPro" id="IPR050659">
    <property type="entry name" value="Peptidase_M24B"/>
</dbReference>
<dbReference type="RefSeq" id="WP_085828427.1">
    <property type="nucleotide sequence ID" value="NZ_FWFJ01000051.1"/>
</dbReference>
<feature type="domain" description="Peptidase M24" evidence="1">
    <location>
        <begin position="160"/>
        <end position="361"/>
    </location>
</feature>
<dbReference type="Gene3D" id="3.90.230.10">
    <property type="entry name" value="Creatinase/methionine aminopeptidase superfamily"/>
    <property type="match status" value="1"/>
</dbReference>
<dbReference type="InterPro" id="IPR000587">
    <property type="entry name" value="Creatinase_N"/>
</dbReference>
<evidence type="ECO:0000259" key="1">
    <source>
        <dbReference type="Pfam" id="PF00557"/>
    </source>
</evidence>
<dbReference type="CDD" id="cd01066">
    <property type="entry name" value="APP_MetAP"/>
    <property type="match status" value="1"/>
</dbReference>
<dbReference type="GO" id="GO:0016787">
    <property type="term" value="F:hydrolase activity"/>
    <property type="evidence" value="ECO:0007669"/>
    <property type="project" value="UniProtKB-KW"/>
</dbReference>
<dbReference type="EMBL" id="FWFJ01000051">
    <property type="protein sequence ID" value="SLN72233.1"/>
    <property type="molecule type" value="Genomic_DNA"/>
</dbReference>
<keyword evidence="3" id="KW-0378">Hydrolase</keyword>
<dbReference type="Pfam" id="PF01321">
    <property type="entry name" value="Creatinase_N"/>
    <property type="match status" value="1"/>
</dbReference>
<dbReference type="EC" id="3.4.-.-" evidence="3"/>
<dbReference type="Gene3D" id="3.40.350.10">
    <property type="entry name" value="Creatinase/prolidase N-terminal domain"/>
    <property type="match status" value="1"/>
</dbReference>
<dbReference type="AlphaFoldDB" id="A0A1X7A7U8"/>
<dbReference type="Proteomes" id="UP000194012">
    <property type="component" value="Unassembled WGS sequence"/>
</dbReference>
<sequence length="381" mass="42681">MSKQLFFSQSVFENRHREIQAVMAEVGADILLIDQPEFIFHLIGYAMSEGFQQFCVLPQYGAPLMILRCVDEGTCHEYGDVAPQNVIGYPDWANPVEILKAELSKRPLKHGTIAIDRDSYNMTLNRFDALQAAFPESSFVDISQPLREMRSIKTEEEIAYLKKASEIADDGIELILKEFRSGLSARDCVAMAAKQIILSGGDAGVIGPVTRALDDSKMHALVDDEPLKEGDLLHVEMIPQYLGYSARLMRPVYVGEPDPETRERAERIVALQDQQIAAMKTGARASDVDHILRDGMLKSGLKSKYDNISGYSLGYYQQFTCRSSDFTYVFRPEDDWELKRNMVFHMYTVANGLAFSETVVVSDGGGVRLTEAPRKLLNVNG</sequence>
<dbReference type="Pfam" id="PF00557">
    <property type="entry name" value="Peptidase_M24"/>
    <property type="match status" value="1"/>
</dbReference>
<proteinExistence type="predicted"/>
<gene>
    <name evidence="3" type="ORF">ROG8370_03502</name>
</gene>
<accession>A0A1X7A7U8</accession>
<feature type="domain" description="Creatinase N-terminal" evidence="2">
    <location>
        <begin position="15"/>
        <end position="152"/>
    </location>
</feature>
<protein>
    <submittedName>
        <fullName evidence="3">Putative peptidase</fullName>
        <ecNumber evidence="3">3.4.-.-</ecNumber>
    </submittedName>
</protein>
<dbReference type="InterPro" id="IPR029149">
    <property type="entry name" value="Creatin/AminoP/Spt16_N"/>
</dbReference>
<dbReference type="OrthoDB" id="9803194at2"/>
<dbReference type="SUPFAM" id="SSF55920">
    <property type="entry name" value="Creatinase/aminopeptidase"/>
    <property type="match status" value="1"/>
</dbReference>
<evidence type="ECO:0000259" key="2">
    <source>
        <dbReference type="Pfam" id="PF01321"/>
    </source>
</evidence>
<reference evidence="4" key="1">
    <citation type="submission" date="2017-03" db="EMBL/GenBank/DDBJ databases">
        <authorList>
            <person name="Rodrigo-Torres L."/>
            <person name="Arahal R.D."/>
            <person name="Lucena T."/>
        </authorList>
    </citation>
    <scope>NUCLEOTIDE SEQUENCE [LARGE SCALE GENOMIC DNA]</scope>
    <source>
        <strain evidence="4">CECT 8370</strain>
    </source>
</reference>
<evidence type="ECO:0000313" key="3">
    <source>
        <dbReference type="EMBL" id="SLN72233.1"/>
    </source>
</evidence>
<organism evidence="3 4">
    <name type="scientific">Roseovarius gaetbuli</name>
    <dbReference type="NCBI Taxonomy" id="1356575"/>
    <lineage>
        <taxon>Bacteria</taxon>
        <taxon>Pseudomonadati</taxon>
        <taxon>Pseudomonadota</taxon>
        <taxon>Alphaproteobacteria</taxon>
        <taxon>Rhodobacterales</taxon>
        <taxon>Roseobacteraceae</taxon>
        <taxon>Roseovarius</taxon>
    </lineage>
</organism>
<dbReference type="PANTHER" id="PTHR46112:SF2">
    <property type="entry name" value="XAA-PRO AMINOPEPTIDASE P-RELATED"/>
    <property type="match status" value="1"/>
</dbReference>